<sequence>MKKRLVLVSALFLYHNQALCYGELDDSFIDILFKKQLYTFHHVKMDYYENPFVSLSNLSDWSDTKIECNPSSKMCIIENAEFQRIVSFDAMETYDEFGDSVCRFNKSEFLVEGEQYWFRFDAISKCLPYNTTWTLRSYELFLQPLFKLKKERIDEIQKQRTQMMNNSEAKRKASEQHDAIVAPSELEKELMFEYSARYDNGSFSNGFSSEFVMDVDKGSLFGSLQVVDGASSFDWNYEKPNGRVFDYTSYGKGRSPSIPLTSLQATNASIYIDKIELSESLNTFDLDEYVGVDSEVDIFRNGFYLKTVHADNAGRIQEKGISASIGDNITLRILSKEGTYVERTIQVNGERGSLLSKGEWDYELFADFEGNNFALKNSFGLSDGITAGVTLLNSDQGSDYVAHAGWQPLPWLMTQANISSDKFLLKGYFNYFKPSPFYVELLDVNEENSFDDSYLKLTQNWGLSKYHQENTFTIKEESYEFDTINRYKFNNRATLKYEFSLESEDIVRTNHNLGLNYNFGDEGSLDLAYNYSETNKNLTARFRYMYTGKIGYMTNDHRNNFINARLKISDDQIDYRLSADWNFTPYLTGELGFSNDTVFASLSLSTTIKPSQDVKHKSKDAFGNAKIEGILYYMQDGKRVPVEGITLYASNYKTVSDSNGHYVFERIPSDDEVKVFIDESGLDVNMTPKENEVYVQSRPATVTRVDFLLLPVVGVDGYIVDVIADEVEFISGNKTVKANVDGDGFFLYEKLSSGTSYVVKAYSDGKLVKETKFTVTDDYWESDVKL</sequence>
<accession>A0A9X0RAD9</accession>
<dbReference type="AlphaFoldDB" id="A0A9X0RAD9"/>
<reference evidence="1" key="1">
    <citation type="submission" date="2020-08" db="EMBL/GenBank/DDBJ databases">
        <title>Genome Sequencing and Pan-Genome Analysis of Migratory bird Vibrio Strains, Inner Mongolia.</title>
        <authorList>
            <person name="Zheng L."/>
        </authorList>
    </citation>
    <scope>NUCLEOTIDE SEQUENCE</scope>
    <source>
        <strain evidence="1">M13F</strain>
    </source>
</reference>
<keyword evidence="2" id="KW-1185">Reference proteome</keyword>
<name>A0A9X0RAD9_VIBME</name>
<evidence type="ECO:0000313" key="1">
    <source>
        <dbReference type="EMBL" id="MBC5851366.1"/>
    </source>
</evidence>
<evidence type="ECO:0000313" key="2">
    <source>
        <dbReference type="Proteomes" id="UP000615796"/>
    </source>
</evidence>
<comment type="caution">
    <text evidence="1">The sequence shown here is derived from an EMBL/GenBank/DDBJ whole genome shotgun (WGS) entry which is preliminary data.</text>
</comment>
<organism evidence="1 2">
    <name type="scientific">Vibrio metschnikovii</name>
    <dbReference type="NCBI Taxonomy" id="28172"/>
    <lineage>
        <taxon>Bacteria</taxon>
        <taxon>Pseudomonadati</taxon>
        <taxon>Pseudomonadota</taxon>
        <taxon>Gammaproteobacteria</taxon>
        <taxon>Vibrionales</taxon>
        <taxon>Vibrionaceae</taxon>
        <taxon>Vibrio</taxon>
    </lineage>
</organism>
<dbReference type="RefSeq" id="WP_187026169.1">
    <property type="nucleotide sequence ID" value="NZ_JACRUP010000006.1"/>
</dbReference>
<dbReference type="Proteomes" id="UP000615796">
    <property type="component" value="Unassembled WGS sequence"/>
</dbReference>
<protein>
    <submittedName>
        <fullName evidence="1">Uncharacterized protein</fullName>
    </submittedName>
</protein>
<proteinExistence type="predicted"/>
<dbReference type="EMBL" id="JACRUP010000006">
    <property type="protein sequence ID" value="MBC5851366.1"/>
    <property type="molecule type" value="Genomic_DNA"/>
</dbReference>
<gene>
    <name evidence="1" type="ORF">H8Q88_10515</name>
</gene>